<name>A0ACD4DCL6_9NOCA</name>
<evidence type="ECO:0000313" key="2">
    <source>
        <dbReference type="Proteomes" id="UP001156484"/>
    </source>
</evidence>
<sequence>MSQYILGLATLPIAAGVIVAAYFWGRALVWAIKRWWLSPTEFSSNDWGSRARHASCVFAARRCWAVKLPGSRLLVYRSTVGGSDYTHGEYYTDTDELRRRAASLLLDEFDPR</sequence>
<accession>A0ACD4DCL6</accession>
<reference evidence="1" key="1">
    <citation type="submission" date="2022-10" db="EMBL/GenBank/DDBJ databases">
        <title>Rhodococcus ferula Z13 complete genome.</title>
        <authorList>
            <person name="Long X."/>
            <person name="Zang M."/>
        </authorList>
    </citation>
    <scope>NUCLEOTIDE SEQUENCE</scope>
    <source>
        <strain evidence="1">Z13</strain>
    </source>
</reference>
<proteinExistence type="predicted"/>
<evidence type="ECO:0000313" key="1">
    <source>
        <dbReference type="EMBL" id="UYP17719.1"/>
    </source>
</evidence>
<dbReference type="EMBL" id="CP107551">
    <property type="protein sequence ID" value="UYP17719.1"/>
    <property type="molecule type" value="Genomic_DNA"/>
</dbReference>
<keyword evidence="2" id="KW-1185">Reference proteome</keyword>
<gene>
    <name evidence="1" type="ORF">OED52_13665</name>
</gene>
<protein>
    <submittedName>
        <fullName evidence="1">Uncharacterized protein</fullName>
    </submittedName>
</protein>
<organism evidence="1 2">
    <name type="scientific">Rhodococcus sacchari</name>
    <dbReference type="NCBI Taxonomy" id="2962047"/>
    <lineage>
        <taxon>Bacteria</taxon>
        <taxon>Bacillati</taxon>
        <taxon>Actinomycetota</taxon>
        <taxon>Actinomycetes</taxon>
        <taxon>Mycobacteriales</taxon>
        <taxon>Nocardiaceae</taxon>
        <taxon>Rhodococcus</taxon>
    </lineage>
</organism>
<dbReference type="Proteomes" id="UP001156484">
    <property type="component" value="Chromosome"/>
</dbReference>